<feature type="domain" description="SAM-dependent methyltransferase TRM5/TYW2-type" evidence="12">
    <location>
        <begin position="162"/>
        <end position="448"/>
    </location>
</feature>
<keyword evidence="3 10" id="KW-0489">Methyltransferase</keyword>
<dbReference type="Gene3D" id="3.40.50.150">
    <property type="entry name" value="Vaccinia Virus protein VP39"/>
    <property type="match status" value="1"/>
</dbReference>
<feature type="binding site" evidence="10">
    <location>
        <position position="362"/>
    </location>
    <ligand>
        <name>S-adenosyl-L-methionine</name>
        <dbReference type="ChEBI" id="CHEBI:59789"/>
    </ligand>
</feature>
<evidence type="ECO:0000259" key="12">
    <source>
        <dbReference type="PROSITE" id="PS51684"/>
    </source>
</evidence>
<dbReference type="AlphaFoldDB" id="A0A9W7LA75"/>
<evidence type="ECO:0000256" key="10">
    <source>
        <dbReference type="HAMAP-Rule" id="MF_03152"/>
    </source>
</evidence>
<keyword evidence="2 10" id="KW-0963">Cytoplasm</keyword>
<dbReference type="InterPro" id="IPR030382">
    <property type="entry name" value="MeTrfase_TRM5/TYW2"/>
</dbReference>
<feature type="compositionally biased region" description="Low complexity" evidence="11">
    <location>
        <begin position="8"/>
        <end position="35"/>
    </location>
</feature>
<feature type="binding site" evidence="10">
    <location>
        <begin position="341"/>
        <end position="342"/>
    </location>
    <ligand>
        <name>S-adenosyl-L-methionine</name>
        <dbReference type="ChEBI" id="CHEBI:59789"/>
    </ligand>
</feature>
<organism evidence="13 14">
    <name type="scientific">Triparma columacea</name>
    <dbReference type="NCBI Taxonomy" id="722753"/>
    <lineage>
        <taxon>Eukaryota</taxon>
        <taxon>Sar</taxon>
        <taxon>Stramenopiles</taxon>
        <taxon>Ochrophyta</taxon>
        <taxon>Bolidophyceae</taxon>
        <taxon>Parmales</taxon>
        <taxon>Triparmaceae</taxon>
        <taxon>Triparma</taxon>
    </lineage>
</organism>
<dbReference type="HAMAP" id="MF_03152">
    <property type="entry name" value="TRM5"/>
    <property type="match status" value="1"/>
</dbReference>
<comment type="subcellular location">
    <subcellularLocation>
        <location evidence="10">Mitochondrion matrix</location>
    </subcellularLocation>
    <subcellularLocation>
        <location evidence="10">Nucleus</location>
    </subcellularLocation>
    <subcellularLocation>
        <location evidence="10">Cytoplasm</location>
    </subcellularLocation>
    <text evidence="10">Predominantly in the mitochondria and in the nucleus.</text>
</comment>
<gene>
    <name evidence="13" type="ORF">TrCOL_g9228</name>
</gene>
<dbReference type="GO" id="GO:0052906">
    <property type="term" value="F:tRNA (guanine(37)-N1)-methyltransferase activity"/>
    <property type="evidence" value="ECO:0007669"/>
    <property type="project" value="UniProtKB-UniRule"/>
</dbReference>
<dbReference type="EMBL" id="BRYA01001445">
    <property type="protein sequence ID" value="GMI42902.1"/>
    <property type="molecule type" value="Genomic_DNA"/>
</dbReference>
<evidence type="ECO:0000256" key="3">
    <source>
        <dbReference type="ARBA" id="ARBA00022603"/>
    </source>
</evidence>
<comment type="similarity">
    <text evidence="10">Belongs to the TRM5 / TYW2 family.</text>
</comment>
<dbReference type="Pfam" id="PF02475">
    <property type="entry name" value="TRM5-TYW2_MTfase"/>
    <property type="match status" value="1"/>
</dbReference>
<dbReference type="InterPro" id="IPR029063">
    <property type="entry name" value="SAM-dependent_MTases_sf"/>
</dbReference>
<feature type="compositionally biased region" description="Basic and acidic residues" evidence="11">
    <location>
        <begin position="478"/>
        <end position="487"/>
    </location>
</feature>
<sequence>MSSINTNTVPSRPQSSLSSNTPSNTPSNTSSNIPSHLPLDPSGKFVLPSAIDPSSYLVSTSYISINLPAQSTGKMMKQRSYLLNLPRRKNVYSDPSDPTRRVVVTGTPSGSTIPSPLKSLVDEEEGWEFDTFSIERGYNDMTVEEVLRTIITDKDVEIPTSFESVGHIAHMNLRDNVLPYKYVVGKVIMDKNTPITKVITKVGTIETEFRTFSMECIAGQDDGDYVVEVKEEGNRFKFDFEKVYWNSKLAGEHRRVVQEIGGQKKGKGKGKSNRDAVSVVSSPTPVVADIMAGVGPFAIPLTSDYNVTVLANDLNPSSYSGLVNNGEINKCGELLVPSNLDGREFIHKLSDEGTKVDYVIMNLPQIAVEFLDAFRGWDFGRCGEPIVYVYGFYKGEIEDGWDGDYKGMVKERCENALGTGIKGEFDIHRVRDVAPKKPMICARFVLPREVGEMERVDLKDYVMGVRKEEGGDKKRLKIGTDESFHANEEEDDDDDDDDDLMAKMDALGIGAGDEYDDDDDDDLGNLDDLEAYFKKS</sequence>
<keyword evidence="14" id="KW-1185">Reference proteome</keyword>
<comment type="caution">
    <text evidence="13">The sequence shown here is derived from an EMBL/GenBank/DDBJ whole genome shotgun (WGS) entry which is preliminary data.</text>
</comment>
<dbReference type="Pfam" id="PF25133">
    <property type="entry name" value="TYW2_N_2"/>
    <property type="match status" value="1"/>
</dbReference>
<keyword evidence="5 10" id="KW-0949">S-adenosyl-L-methionine</keyword>
<evidence type="ECO:0000256" key="8">
    <source>
        <dbReference type="ARBA" id="ARBA00023242"/>
    </source>
</evidence>
<dbReference type="PANTHER" id="PTHR23245:SF36">
    <property type="entry name" value="TRNA (GUANINE(37)-N1)-METHYLTRANSFERASE"/>
    <property type="match status" value="1"/>
</dbReference>
<proteinExistence type="inferred from homology"/>
<feature type="binding site" evidence="10">
    <location>
        <begin position="313"/>
        <end position="314"/>
    </location>
    <ligand>
        <name>S-adenosyl-L-methionine</name>
        <dbReference type="ChEBI" id="CHEBI:59789"/>
    </ligand>
</feature>
<evidence type="ECO:0000256" key="4">
    <source>
        <dbReference type="ARBA" id="ARBA00022679"/>
    </source>
</evidence>
<dbReference type="InterPro" id="IPR056743">
    <property type="entry name" value="TRM5-TYW2-like_MTfase"/>
</dbReference>
<keyword evidence="7 10" id="KW-0496">Mitochondrion</keyword>
<dbReference type="GO" id="GO:0070901">
    <property type="term" value="P:mitochondrial tRNA methylation"/>
    <property type="evidence" value="ECO:0007669"/>
    <property type="project" value="UniProtKB-ARBA"/>
</dbReference>
<reference evidence="14" key="1">
    <citation type="journal article" date="2023" name="Commun. Biol.">
        <title>Genome analysis of Parmales, the sister group of diatoms, reveals the evolutionary specialization of diatoms from phago-mixotrophs to photoautotrophs.</title>
        <authorList>
            <person name="Ban H."/>
            <person name="Sato S."/>
            <person name="Yoshikawa S."/>
            <person name="Yamada K."/>
            <person name="Nakamura Y."/>
            <person name="Ichinomiya M."/>
            <person name="Sato N."/>
            <person name="Blanc-Mathieu R."/>
            <person name="Endo H."/>
            <person name="Kuwata A."/>
            <person name="Ogata H."/>
        </authorList>
    </citation>
    <scope>NUCLEOTIDE SEQUENCE [LARGE SCALE GENOMIC DNA]</scope>
</reference>
<evidence type="ECO:0000256" key="1">
    <source>
        <dbReference type="ARBA" id="ARBA00009775"/>
    </source>
</evidence>
<name>A0A9W7LA75_9STRA</name>
<dbReference type="GO" id="GO:0005759">
    <property type="term" value="C:mitochondrial matrix"/>
    <property type="evidence" value="ECO:0007669"/>
    <property type="project" value="UniProtKB-SubCell"/>
</dbReference>
<dbReference type="GO" id="GO:0002939">
    <property type="term" value="P:tRNA N1-guanine methylation"/>
    <property type="evidence" value="ECO:0007669"/>
    <property type="project" value="TreeGrafter"/>
</dbReference>
<keyword evidence="8 10" id="KW-0539">Nucleus</keyword>
<accession>A0A9W7LA75</accession>
<keyword evidence="4 10" id="KW-0808">Transferase</keyword>
<comment type="function">
    <text evidence="10">Specifically methylates the N1 position of guanosine-37 in various cytoplasmic and mitochondrial tRNAs. Methylation is not dependent on the nature of the nucleoside 5' of the target nucleoside. This is the first step in the biosynthesis of wybutosine (yW), a modified base adjacent to the anticodon of tRNAs and required for accurate decoding.</text>
</comment>
<dbReference type="EC" id="2.1.1.228" evidence="10"/>
<dbReference type="InterPro" id="IPR056744">
    <property type="entry name" value="TRM5/TYW2-like_N"/>
</dbReference>
<dbReference type="SUPFAM" id="SSF53335">
    <property type="entry name" value="S-adenosyl-L-methionine-dependent methyltransferases"/>
    <property type="match status" value="1"/>
</dbReference>
<protein>
    <recommendedName>
        <fullName evidence="10">tRNA (guanine(37)-N1)-methyltransferase</fullName>
        <ecNumber evidence="10">2.1.1.228</ecNumber>
    </recommendedName>
    <alternativeName>
        <fullName evidence="10">M1G-methyltransferase</fullName>
    </alternativeName>
    <alternativeName>
        <fullName evidence="10">tRNA [GM37] methyltransferase</fullName>
    </alternativeName>
    <alternativeName>
        <fullName evidence="10">tRNA methyltransferase 5 homolog</fullName>
    </alternativeName>
</protein>
<dbReference type="Gene3D" id="3.30.300.110">
    <property type="entry name" value="Met-10+ protein-like domains"/>
    <property type="match status" value="1"/>
</dbReference>
<feature type="compositionally biased region" description="Acidic residues" evidence="11">
    <location>
        <begin position="488"/>
        <end position="499"/>
    </location>
</feature>
<dbReference type="Proteomes" id="UP001165065">
    <property type="component" value="Unassembled WGS sequence"/>
</dbReference>
<evidence type="ECO:0000313" key="13">
    <source>
        <dbReference type="EMBL" id="GMI42902.1"/>
    </source>
</evidence>
<evidence type="ECO:0000313" key="14">
    <source>
        <dbReference type="Proteomes" id="UP001165065"/>
    </source>
</evidence>
<dbReference type="OrthoDB" id="408788at2759"/>
<dbReference type="InterPro" id="IPR025792">
    <property type="entry name" value="tRNA_Gua_MeTrfase_euk"/>
</dbReference>
<evidence type="ECO:0000256" key="7">
    <source>
        <dbReference type="ARBA" id="ARBA00023128"/>
    </source>
</evidence>
<feature type="region of interest" description="Disordered" evidence="11">
    <location>
        <begin position="478"/>
        <end position="500"/>
    </location>
</feature>
<evidence type="ECO:0000256" key="11">
    <source>
        <dbReference type="SAM" id="MobiDB-lite"/>
    </source>
</evidence>
<feature type="region of interest" description="Disordered" evidence="11">
    <location>
        <begin position="1"/>
        <end position="37"/>
    </location>
</feature>
<comment type="catalytic activity">
    <reaction evidence="9 10">
        <text>guanosine(37) in tRNA + S-adenosyl-L-methionine = N(1)-methylguanosine(37) in tRNA + S-adenosyl-L-homocysteine + H(+)</text>
        <dbReference type="Rhea" id="RHEA:36899"/>
        <dbReference type="Rhea" id="RHEA-COMP:10145"/>
        <dbReference type="Rhea" id="RHEA-COMP:10147"/>
        <dbReference type="ChEBI" id="CHEBI:15378"/>
        <dbReference type="ChEBI" id="CHEBI:57856"/>
        <dbReference type="ChEBI" id="CHEBI:59789"/>
        <dbReference type="ChEBI" id="CHEBI:73542"/>
        <dbReference type="ChEBI" id="CHEBI:74269"/>
        <dbReference type="EC" id="2.1.1.228"/>
    </reaction>
</comment>
<keyword evidence="6 10" id="KW-0819">tRNA processing</keyword>
<dbReference type="PROSITE" id="PS51684">
    <property type="entry name" value="SAM_MT_TRM5_TYW2"/>
    <property type="match status" value="1"/>
</dbReference>
<dbReference type="GO" id="GO:0005634">
    <property type="term" value="C:nucleus"/>
    <property type="evidence" value="ECO:0007669"/>
    <property type="project" value="UniProtKB-SubCell"/>
</dbReference>
<evidence type="ECO:0000256" key="2">
    <source>
        <dbReference type="ARBA" id="ARBA00022490"/>
    </source>
</evidence>
<comment type="subunit">
    <text evidence="10">Monomer.</text>
</comment>
<evidence type="ECO:0000256" key="6">
    <source>
        <dbReference type="ARBA" id="ARBA00022694"/>
    </source>
</evidence>
<comment type="similarity">
    <text evidence="1">Belongs to the class I-like SAM-binding methyltransferase superfamily. TRM5/TYW2 family.</text>
</comment>
<evidence type="ECO:0000256" key="5">
    <source>
        <dbReference type="ARBA" id="ARBA00022691"/>
    </source>
</evidence>
<evidence type="ECO:0000256" key="9">
    <source>
        <dbReference type="ARBA" id="ARBA00047783"/>
    </source>
</evidence>
<feature type="binding site" evidence="10">
    <location>
        <position position="253"/>
    </location>
    <ligand>
        <name>S-adenosyl-L-methionine</name>
        <dbReference type="ChEBI" id="CHEBI:59789"/>
    </ligand>
</feature>
<dbReference type="PANTHER" id="PTHR23245">
    <property type="entry name" value="TRNA METHYLTRANSFERASE"/>
    <property type="match status" value="1"/>
</dbReference>
<dbReference type="FunFam" id="3.30.300.110:FF:000001">
    <property type="entry name" value="tRNA (guanine(37)-N1)-methyltransferase"/>
    <property type="match status" value="1"/>
</dbReference>